<comment type="similarity">
    <text evidence="1">Belongs to the LOB domain-containing protein family.</text>
</comment>
<evidence type="ECO:0000259" key="2">
    <source>
        <dbReference type="PROSITE" id="PS50891"/>
    </source>
</evidence>
<dbReference type="EMBL" id="BKCP01002113">
    <property type="protein sequence ID" value="GER27727.1"/>
    <property type="molecule type" value="Genomic_DNA"/>
</dbReference>
<feature type="domain" description="LOB" evidence="2">
    <location>
        <begin position="9"/>
        <end position="111"/>
    </location>
</feature>
<dbReference type="Pfam" id="PF03195">
    <property type="entry name" value="LOB"/>
    <property type="match status" value="1"/>
</dbReference>
<sequence length="245" mass="27402">MTVKGGSTPACAVCKYQRRRCSLNCPLAPYFPANQPKMFQNVHRLFGVSNVTKILESLDNPIHKDDAMKSIIFEAEMRHNFPVQGCCVILSQLRFQIQCALEELHHLNSKIADCKEQLSSNSSYQLMSFDCGPSEIQPMENYEIGPSGGLVPDEIYGTSTVQAIQAQMYDAFGIQQDQKNIVYYPDFEGMVDRDCYQFESRANFIVGMSSESSKKETKATQNICESELKTAAAGLTLTMNRTSNS</sequence>
<dbReference type="Proteomes" id="UP000325081">
    <property type="component" value="Unassembled WGS sequence"/>
</dbReference>
<dbReference type="InterPro" id="IPR004883">
    <property type="entry name" value="LOB"/>
</dbReference>
<protein>
    <submittedName>
        <fullName evidence="3">LOB domain-containing protein</fullName>
    </submittedName>
</protein>
<dbReference type="AlphaFoldDB" id="A0A5A7P4Y6"/>
<proteinExistence type="inferred from homology"/>
<evidence type="ECO:0000256" key="1">
    <source>
        <dbReference type="ARBA" id="ARBA00005474"/>
    </source>
</evidence>
<reference evidence="4" key="1">
    <citation type="journal article" date="2019" name="Curr. Biol.">
        <title>Genome Sequence of Striga asiatica Provides Insight into the Evolution of Plant Parasitism.</title>
        <authorList>
            <person name="Yoshida S."/>
            <person name="Kim S."/>
            <person name="Wafula E.K."/>
            <person name="Tanskanen J."/>
            <person name="Kim Y.M."/>
            <person name="Honaas L."/>
            <person name="Yang Z."/>
            <person name="Spallek T."/>
            <person name="Conn C.E."/>
            <person name="Ichihashi Y."/>
            <person name="Cheong K."/>
            <person name="Cui S."/>
            <person name="Der J.P."/>
            <person name="Gundlach H."/>
            <person name="Jiao Y."/>
            <person name="Hori C."/>
            <person name="Ishida J.K."/>
            <person name="Kasahara H."/>
            <person name="Kiba T."/>
            <person name="Kim M.S."/>
            <person name="Koo N."/>
            <person name="Laohavisit A."/>
            <person name="Lee Y.H."/>
            <person name="Lumba S."/>
            <person name="McCourt P."/>
            <person name="Mortimer J.C."/>
            <person name="Mutuku J.M."/>
            <person name="Nomura T."/>
            <person name="Sasaki-Sekimoto Y."/>
            <person name="Seto Y."/>
            <person name="Wang Y."/>
            <person name="Wakatake T."/>
            <person name="Sakakibara H."/>
            <person name="Demura T."/>
            <person name="Yamaguchi S."/>
            <person name="Yoneyama K."/>
            <person name="Manabe R.I."/>
            <person name="Nelson D.C."/>
            <person name="Schulman A.H."/>
            <person name="Timko M.P."/>
            <person name="dePamphilis C.W."/>
            <person name="Choi D."/>
            <person name="Shirasu K."/>
        </authorList>
    </citation>
    <scope>NUCLEOTIDE SEQUENCE [LARGE SCALE GENOMIC DNA]</scope>
    <source>
        <strain evidence="4">cv. UVA1</strain>
    </source>
</reference>
<evidence type="ECO:0000313" key="4">
    <source>
        <dbReference type="Proteomes" id="UP000325081"/>
    </source>
</evidence>
<dbReference type="PANTHER" id="PTHR31301:SF21">
    <property type="entry name" value="LOB DOMAIN-CONTAINING PROTEIN 27-RELATED"/>
    <property type="match status" value="1"/>
</dbReference>
<name>A0A5A7P4Y6_STRAF</name>
<organism evidence="3 4">
    <name type="scientific">Striga asiatica</name>
    <name type="common">Asiatic witchweed</name>
    <name type="synonym">Buchnera asiatica</name>
    <dbReference type="NCBI Taxonomy" id="4170"/>
    <lineage>
        <taxon>Eukaryota</taxon>
        <taxon>Viridiplantae</taxon>
        <taxon>Streptophyta</taxon>
        <taxon>Embryophyta</taxon>
        <taxon>Tracheophyta</taxon>
        <taxon>Spermatophyta</taxon>
        <taxon>Magnoliopsida</taxon>
        <taxon>eudicotyledons</taxon>
        <taxon>Gunneridae</taxon>
        <taxon>Pentapetalae</taxon>
        <taxon>asterids</taxon>
        <taxon>lamiids</taxon>
        <taxon>Lamiales</taxon>
        <taxon>Orobanchaceae</taxon>
        <taxon>Buchnereae</taxon>
        <taxon>Striga</taxon>
    </lineage>
</organism>
<keyword evidence="4" id="KW-1185">Reference proteome</keyword>
<dbReference type="PANTHER" id="PTHR31301">
    <property type="entry name" value="LOB DOMAIN-CONTAINING PROTEIN 4-RELATED"/>
    <property type="match status" value="1"/>
</dbReference>
<comment type="caution">
    <text evidence="3">The sequence shown here is derived from an EMBL/GenBank/DDBJ whole genome shotgun (WGS) entry which is preliminary data.</text>
</comment>
<accession>A0A5A7P4Y6</accession>
<dbReference type="PROSITE" id="PS50891">
    <property type="entry name" value="LOB"/>
    <property type="match status" value="1"/>
</dbReference>
<evidence type="ECO:0000313" key="3">
    <source>
        <dbReference type="EMBL" id="GER27727.1"/>
    </source>
</evidence>
<dbReference type="OrthoDB" id="1893065at2759"/>
<gene>
    <name evidence="3" type="ORF">STAS_03452</name>
</gene>